<sequence length="240" mass="27142">MVLARRSGVALWRQVQAHVETALADGTLKPGDQIPTEAQMADRFGVNRHTIRRAMAELEDRGLIRVEQGRGSFVQEPILSYRIGQCTRFTDNVIGENRRPSRAVVDVRTLRAEGLPADALGLRPQDTLACVSVVSDCDGHRVSYSDHFFSARRFPGIDDAVRAERSVTAALRRFGIMDYRRKWTQVTARMPTARDAEWLHQNRTRPILLTESLNVDSDGHPIEFGRSQFSSDWVQIVFEP</sequence>
<dbReference type="RefSeq" id="WP_150063201.1">
    <property type="nucleotide sequence ID" value="NZ_JACHII010000011.1"/>
</dbReference>
<dbReference type="GO" id="GO:0003677">
    <property type="term" value="F:DNA binding"/>
    <property type="evidence" value="ECO:0007669"/>
    <property type="project" value="UniProtKB-KW"/>
</dbReference>
<dbReference type="InterPro" id="IPR028978">
    <property type="entry name" value="Chorismate_lyase_/UTRA_dom_sf"/>
</dbReference>
<keyword evidence="1" id="KW-0805">Transcription regulation</keyword>
<accession>A0A5M6I931</accession>
<evidence type="ECO:0000256" key="3">
    <source>
        <dbReference type="ARBA" id="ARBA00023163"/>
    </source>
</evidence>
<gene>
    <name evidence="5" type="primary">phnF</name>
    <name evidence="5" type="ORF">F1188_14710</name>
</gene>
<dbReference type="Pfam" id="PF07702">
    <property type="entry name" value="UTRA"/>
    <property type="match status" value="1"/>
</dbReference>
<dbReference type="AlphaFoldDB" id="A0A5M6I931"/>
<evidence type="ECO:0000313" key="6">
    <source>
        <dbReference type="Proteomes" id="UP000324065"/>
    </source>
</evidence>
<proteinExistence type="predicted"/>
<dbReference type="Gene3D" id="1.10.10.10">
    <property type="entry name" value="Winged helix-like DNA-binding domain superfamily/Winged helix DNA-binding domain"/>
    <property type="match status" value="1"/>
</dbReference>
<dbReference type="CDD" id="cd07377">
    <property type="entry name" value="WHTH_GntR"/>
    <property type="match status" value="1"/>
</dbReference>
<dbReference type="PRINTS" id="PR00035">
    <property type="entry name" value="HTHGNTR"/>
</dbReference>
<dbReference type="Proteomes" id="UP000324065">
    <property type="component" value="Unassembled WGS sequence"/>
</dbReference>
<dbReference type="Gene3D" id="3.40.1410.10">
    <property type="entry name" value="Chorismate lyase-like"/>
    <property type="match status" value="1"/>
</dbReference>
<dbReference type="InterPro" id="IPR036390">
    <property type="entry name" value="WH_DNA-bd_sf"/>
</dbReference>
<dbReference type="SMART" id="SM00866">
    <property type="entry name" value="UTRA"/>
    <property type="match status" value="1"/>
</dbReference>
<reference evidence="5 6" key="1">
    <citation type="submission" date="2019-09" db="EMBL/GenBank/DDBJ databases">
        <title>Genome sequence of Roseospira marina, one of the more divergent members of the non-sulfur purple photosynthetic bacterial family, the Rhodospirillaceae.</title>
        <authorList>
            <person name="Meyer T."/>
            <person name="Kyndt J."/>
        </authorList>
    </citation>
    <scope>NUCLEOTIDE SEQUENCE [LARGE SCALE GENOMIC DNA]</scope>
    <source>
        <strain evidence="5 6">DSM 15113</strain>
    </source>
</reference>
<name>A0A5M6I931_9PROT</name>
<dbReference type="InterPro" id="IPR012702">
    <property type="entry name" value="CP_lyase_PhnF"/>
</dbReference>
<dbReference type="OrthoDB" id="5454556at2"/>
<dbReference type="PANTHER" id="PTHR44846">
    <property type="entry name" value="MANNOSYL-D-GLYCERATE TRANSPORT/METABOLISM SYSTEM REPRESSOR MNGR-RELATED"/>
    <property type="match status" value="1"/>
</dbReference>
<dbReference type="PANTHER" id="PTHR44846:SF1">
    <property type="entry name" value="MANNOSYL-D-GLYCERATE TRANSPORT_METABOLISM SYSTEM REPRESSOR MNGR-RELATED"/>
    <property type="match status" value="1"/>
</dbReference>
<keyword evidence="2" id="KW-0238">DNA-binding</keyword>
<dbReference type="InterPro" id="IPR036388">
    <property type="entry name" value="WH-like_DNA-bd_sf"/>
</dbReference>
<dbReference type="PROSITE" id="PS50949">
    <property type="entry name" value="HTH_GNTR"/>
    <property type="match status" value="1"/>
</dbReference>
<dbReference type="EMBL" id="VWPJ01000015">
    <property type="protein sequence ID" value="KAA5604662.1"/>
    <property type="molecule type" value="Genomic_DNA"/>
</dbReference>
<dbReference type="SUPFAM" id="SSF64288">
    <property type="entry name" value="Chorismate lyase-like"/>
    <property type="match status" value="1"/>
</dbReference>
<keyword evidence="3" id="KW-0804">Transcription</keyword>
<evidence type="ECO:0000256" key="2">
    <source>
        <dbReference type="ARBA" id="ARBA00023125"/>
    </source>
</evidence>
<keyword evidence="6" id="KW-1185">Reference proteome</keyword>
<dbReference type="InterPro" id="IPR000524">
    <property type="entry name" value="Tscrpt_reg_HTH_GntR"/>
</dbReference>
<feature type="domain" description="HTH gntR-type" evidence="4">
    <location>
        <begin position="9"/>
        <end position="77"/>
    </location>
</feature>
<dbReference type="SUPFAM" id="SSF46785">
    <property type="entry name" value="Winged helix' DNA-binding domain"/>
    <property type="match status" value="1"/>
</dbReference>
<dbReference type="InterPro" id="IPR050679">
    <property type="entry name" value="Bact_HTH_transcr_reg"/>
</dbReference>
<dbReference type="InterPro" id="IPR011663">
    <property type="entry name" value="UTRA"/>
</dbReference>
<dbReference type="NCBIfam" id="TIGR02325">
    <property type="entry name" value="C_P_lyase_phnF"/>
    <property type="match status" value="1"/>
</dbReference>
<evidence type="ECO:0000256" key="1">
    <source>
        <dbReference type="ARBA" id="ARBA00023015"/>
    </source>
</evidence>
<evidence type="ECO:0000313" key="5">
    <source>
        <dbReference type="EMBL" id="KAA5604662.1"/>
    </source>
</evidence>
<dbReference type="GO" id="GO:0003700">
    <property type="term" value="F:DNA-binding transcription factor activity"/>
    <property type="evidence" value="ECO:0007669"/>
    <property type="project" value="InterPro"/>
</dbReference>
<dbReference type="GO" id="GO:0045892">
    <property type="term" value="P:negative regulation of DNA-templated transcription"/>
    <property type="evidence" value="ECO:0007669"/>
    <property type="project" value="TreeGrafter"/>
</dbReference>
<comment type="caution">
    <text evidence="5">The sequence shown here is derived from an EMBL/GenBank/DDBJ whole genome shotgun (WGS) entry which is preliminary data.</text>
</comment>
<dbReference type="Pfam" id="PF00392">
    <property type="entry name" value="GntR"/>
    <property type="match status" value="1"/>
</dbReference>
<dbReference type="SMART" id="SM00345">
    <property type="entry name" value="HTH_GNTR"/>
    <property type="match status" value="1"/>
</dbReference>
<organism evidence="5 6">
    <name type="scientific">Roseospira marina</name>
    <dbReference type="NCBI Taxonomy" id="140057"/>
    <lineage>
        <taxon>Bacteria</taxon>
        <taxon>Pseudomonadati</taxon>
        <taxon>Pseudomonadota</taxon>
        <taxon>Alphaproteobacteria</taxon>
        <taxon>Rhodospirillales</taxon>
        <taxon>Rhodospirillaceae</taxon>
        <taxon>Roseospira</taxon>
    </lineage>
</organism>
<evidence type="ECO:0000259" key="4">
    <source>
        <dbReference type="PROSITE" id="PS50949"/>
    </source>
</evidence>
<protein>
    <submittedName>
        <fullName evidence="5">Phosphonate metabolism transcriptional regulator PhnF</fullName>
    </submittedName>
</protein>